<accession>A0AAW2MKZ4</accession>
<comment type="caution">
    <text evidence="1">The sequence shown here is derived from an EMBL/GenBank/DDBJ whole genome shotgun (WGS) entry which is preliminary data.</text>
</comment>
<name>A0AAW2MKZ4_9LAMI</name>
<sequence length="182" mass="20771">MIDSRLDYIAVPISTRRDASPITLRVFKSSLKAFNNLHYGHILVRAKETDLALQNAQTHLESNPGDAIVWYSLGDLRKKAAFLTKVERHFYYQKIKIYFLKQGDRNTKVFHDMVKRNMAKNFILAVTKSDGTIITSAPNIAQEFIGFYTSLLGTEDQTRPMDDGVFKWGSMLSSELASDLCW</sequence>
<dbReference type="EMBL" id="JACGWK010000010">
    <property type="protein sequence ID" value="KAL0331483.1"/>
    <property type="molecule type" value="Genomic_DNA"/>
</dbReference>
<reference evidence="1" key="2">
    <citation type="journal article" date="2024" name="Plant">
        <title>Genomic evolution and insights into agronomic trait innovations of Sesamum species.</title>
        <authorList>
            <person name="Miao H."/>
            <person name="Wang L."/>
            <person name="Qu L."/>
            <person name="Liu H."/>
            <person name="Sun Y."/>
            <person name="Le M."/>
            <person name="Wang Q."/>
            <person name="Wei S."/>
            <person name="Zheng Y."/>
            <person name="Lin W."/>
            <person name="Duan Y."/>
            <person name="Cao H."/>
            <person name="Xiong S."/>
            <person name="Wang X."/>
            <person name="Wei L."/>
            <person name="Li C."/>
            <person name="Ma Q."/>
            <person name="Ju M."/>
            <person name="Zhao R."/>
            <person name="Li G."/>
            <person name="Mu C."/>
            <person name="Tian Q."/>
            <person name="Mei H."/>
            <person name="Zhang T."/>
            <person name="Gao T."/>
            <person name="Zhang H."/>
        </authorList>
    </citation>
    <scope>NUCLEOTIDE SEQUENCE</scope>
    <source>
        <strain evidence="1">G01</strain>
    </source>
</reference>
<proteinExistence type="predicted"/>
<gene>
    <name evidence="1" type="ORF">Sangu_1693800</name>
</gene>
<protein>
    <submittedName>
        <fullName evidence="1">Uncharacterized protein</fullName>
    </submittedName>
</protein>
<organism evidence="1">
    <name type="scientific">Sesamum angustifolium</name>
    <dbReference type="NCBI Taxonomy" id="2727405"/>
    <lineage>
        <taxon>Eukaryota</taxon>
        <taxon>Viridiplantae</taxon>
        <taxon>Streptophyta</taxon>
        <taxon>Embryophyta</taxon>
        <taxon>Tracheophyta</taxon>
        <taxon>Spermatophyta</taxon>
        <taxon>Magnoliopsida</taxon>
        <taxon>eudicotyledons</taxon>
        <taxon>Gunneridae</taxon>
        <taxon>Pentapetalae</taxon>
        <taxon>asterids</taxon>
        <taxon>lamiids</taxon>
        <taxon>Lamiales</taxon>
        <taxon>Pedaliaceae</taxon>
        <taxon>Sesamum</taxon>
    </lineage>
</organism>
<dbReference type="AlphaFoldDB" id="A0AAW2MKZ4"/>
<reference evidence="1" key="1">
    <citation type="submission" date="2020-06" db="EMBL/GenBank/DDBJ databases">
        <authorList>
            <person name="Li T."/>
            <person name="Hu X."/>
            <person name="Zhang T."/>
            <person name="Song X."/>
            <person name="Zhang H."/>
            <person name="Dai N."/>
            <person name="Sheng W."/>
            <person name="Hou X."/>
            <person name="Wei L."/>
        </authorList>
    </citation>
    <scope>NUCLEOTIDE SEQUENCE</scope>
    <source>
        <strain evidence="1">G01</strain>
        <tissue evidence="1">Leaf</tissue>
    </source>
</reference>
<evidence type="ECO:0000313" key="1">
    <source>
        <dbReference type="EMBL" id="KAL0331483.1"/>
    </source>
</evidence>